<dbReference type="OrthoDB" id="43654at2759"/>
<feature type="domain" description="Asl1-like glycosyl hydrolase catalytic" evidence="1">
    <location>
        <begin position="2"/>
        <end position="220"/>
    </location>
</feature>
<accession>A0A136J3V2</accession>
<protein>
    <recommendedName>
        <fullName evidence="1">Asl1-like glycosyl hydrolase catalytic domain-containing protein</fullName>
    </recommendedName>
</protein>
<sequence length="224" mass="24677">MNWETWRPTELPSNLYFQPMVRTPAQASGDAWNQMVANIGAQPNTSKKPIVHFYNEPERQSGLSAKQAADTWKSKMLPLRKSKGVELVGPAVASDSAGAAWLKAFMGYLGADEKPDYVGCHFYTNQNSAVNTEIEAAKNHLASVIFAYGLPIVVSEIASTSRNSNDVVKFTKTMAEWMDQQDYVKMYGFFGVSRQPTDSFVSPAAQLLDSSGSWTSLGKYLGGW</sequence>
<dbReference type="Proteomes" id="UP000070501">
    <property type="component" value="Unassembled WGS sequence"/>
</dbReference>
<dbReference type="InterPro" id="IPR017853">
    <property type="entry name" value="GH"/>
</dbReference>
<evidence type="ECO:0000313" key="2">
    <source>
        <dbReference type="EMBL" id="KXJ91769.1"/>
    </source>
</evidence>
<dbReference type="GO" id="GO:0071966">
    <property type="term" value="P:fungal-type cell wall polysaccharide metabolic process"/>
    <property type="evidence" value="ECO:0007669"/>
    <property type="project" value="TreeGrafter"/>
</dbReference>
<reference evidence="3" key="1">
    <citation type="submission" date="2016-02" db="EMBL/GenBank/DDBJ databases">
        <title>Draft genome sequence of Microdochium bolleyi, a fungal endophyte of beachgrass.</title>
        <authorList>
            <consortium name="DOE Joint Genome Institute"/>
            <person name="David A.S."/>
            <person name="May G."/>
            <person name="Haridas S."/>
            <person name="Lim J."/>
            <person name="Wang M."/>
            <person name="Labutti K."/>
            <person name="Lipzen A."/>
            <person name="Barry K."/>
            <person name="Grigoriev I.V."/>
        </authorList>
    </citation>
    <scope>NUCLEOTIDE SEQUENCE [LARGE SCALE GENOMIC DNA]</scope>
    <source>
        <strain evidence="3">J235TASD1</strain>
    </source>
</reference>
<dbReference type="STRING" id="196109.A0A136J3V2"/>
<dbReference type="Pfam" id="PF11790">
    <property type="entry name" value="Glyco_hydro_cc"/>
    <property type="match status" value="1"/>
</dbReference>
<dbReference type="GO" id="GO:0009277">
    <property type="term" value="C:fungal-type cell wall"/>
    <property type="evidence" value="ECO:0007669"/>
    <property type="project" value="TreeGrafter"/>
</dbReference>
<dbReference type="InterPro" id="IPR024655">
    <property type="entry name" value="Asl1_glyco_hydro_catalytic"/>
</dbReference>
<dbReference type="PANTHER" id="PTHR34154">
    <property type="entry name" value="ALKALI-SENSITIVE LINKAGE PROTEIN 1"/>
    <property type="match status" value="1"/>
</dbReference>
<dbReference type="AlphaFoldDB" id="A0A136J3V2"/>
<keyword evidence="3" id="KW-1185">Reference proteome</keyword>
<dbReference type="PANTHER" id="PTHR34154:SF3">
    <property type="entry name" value="ALKALI-SENSITIVE LINKAGE PROTEIN 1"/>
    <property type="match status" value="1"/>
</dbReference>
<dbReference type="SUPFAM" id="SSF51445">
    <property type="entry name" value="(Trans)glycosidases"/>
    <property type="match status" value="1"/>
</dbReference>
<evidence type="ECO:0000259" key="1">
    <source>
        <dbReference type="Pfam" id="PF11790"/>
    </source>
</evidence>
<evidence type="ECO:0000313" key="3">
    <source>
        <dbReference type="Proteomes" id="UP000070501"/>
    </source>
</evidence>
<dbReference type="Gene3D" id="3.20.20.80">
    <property type="entry name" value="Glycosidases"/>
    <property type="match status" value="1"/>
</dbReference>
<organism evidence="2 3">
    <name type="scientific">Microdochium bolleyi</name>
    <dbReference type="NCBI Taxonomy" id="196109"/>
    <lineage>
        <taxon>Eukaryota</taxon>
        <taxon>Fungi</taxon>
        <taxon>Dikarya</taxon>
        <taxon>Ascomycota</taxon>
        <taxon>Pezizomycotina</taxon>
        <taxon>Sordariomycetes</taxon>
        <taxon>Xylariomycetidae</taxon>
        <taxon>Xylariales</taxon>
        <taxon>Microdochiaceae</taxon>
        <taxon>Microdochium</taxon>
    </lineage>
</organism>
<dbReference type="InParanoid" id="A0A136J3V2"/>
<name>A0A136J3V2_9PEZI</name>
<dbReference type="EMBL" id="KQ964249">
    <property type="protein sequence ID" value="KXJ91769.1"/>
    <property type="molecule type" value="Genomic_DNA"/>
</dbReference>
<proteinExistence type="predicted"/>
<gene>
    <name evidence="2" type="ORF">Micbo1qcDRAFT_161790</name>
</gene>
<dbReference type="InterPro" id="IPR053183">
    <property type="entry name" value="ASL1"/>
</dbReference>